<evidence type="ECO:0000259" key="1">
    <source>
        <dbReference type="Pfam" id="PF15567"/>
    </source>
</evidence>
<reference evidence="3" key="1">
    <citation type="journal article" date="2019" name="Int. J. Syst. Evol. Microbiol.">
        <title>The Global Catalogue of Microorganisms (GCM) 10K type strain sequencing project: providing services to taxonomists for standard genome sequencing and annotation.</title>
        <authorList>
            <consortium name="The Broad Institute Genomics Platform"/>
            <consortium name="The Broad Institute Genome Sequencing Center for Infectious Disease"/>
            <person name="Wu L."/>
            <person name="Ma J."/>
        </authorList>
    </citation>
    <scope>NUCLEOTIDE SEQUENCE [LARGE SCALE GENOMIC DNA]</scope>
    <source>
        <strain evidence="3">CGMCC 1.13681</strain>
    </source>
</reference>
<comment type="caution">
    <text evidence="2">The sequence shown here is derived from an EMBL/GenBank/DDBJ whole genome shotgun (WGS) entry which is preliminary data.</text>
</comment>
<name>A0ABW2GIJ8_9ACTN</name>
<feature type="domain" description="Immunity protein 35" evidence="1">
    <location>
        <begin position="6"/>
        <end position="93"/>
    </location>
</feature>
<keyword evidence="3" id="KW-1185">Reference proteome</keyword>
<dbReference type="Pfam" id="PF15567">
    <property type="entry name" value="Imm35"/>
    <property type="match status" value="1"/>
</dbReference>
<evidence type="ECO:0000313" key="3">
    <source>
        <dbReference type="Proteomes" id="UP001596413"/>
    </source>
</evidence>
<accession>A0ABW2GIJ8</accession>
<dbReference type="RefSeq" id="WP_386417375.1">
    <property type="nucleotide sequence ID" value="NZ_JBHSZO010000037.1"/>
</dbReference>
<dbReference type="InterPro" id="IPR029082">
    <property type="entry name" value="Imm35"/>
</dbReference>
<dbReference type="EMBL" id="JBHSZO010000037">
    <property type="protein sequence ID" value="MFC7220598.1"/>
    <property type="molecule type" value="Genomic_DNA"/>
</dbReference>
<dbReference type="Proteomes" id="UP001596413">
    <property type="component" value="Unassembled WGS sequence"/>
</dbReference>
<proteinExistence type="predicted"/>
<gene>
    <name evidence="2" type="ORF">ACFQLX_20905</name>
</gene>
<organism evidence="2 3">
    <name type="scientific">Streptomyces polyrhachis</name>
    <dbReference type="NCBI Taxonomy" id="1282885"/>
    <lineage>
        <taxon>Bacteria</taxon>
        <taxon>Bacillati</taxon>
        <taxon>Actinomycetota</taxon>
        <taxon>Actinomycetes</taxon>
        <taxon>Kitasatosporales</taxon>
        <taxon>Streptomycetaceae</taxon>
        <taxon>Streptomyces</taxon>
    </lineage>
</organism>
<sequence>MIERETAMRMVEEELDHTYRSAYPGPDRIRTTVVAAEEHELVWIVRYQSEEYLRTRNPSTMLIGNGPYLVDRVDGGLHRIGVLSARGGEWEADYRVRIRGERIRTPLDDLHDELHEAVALHGRPHSVRTLRQKLPALSPAEALAYVKGLQAGAVAPRLLAVAVDQLVEPVDPVFGVETIRPASGG</sequence>
<protein>
    <submittedName>
        <fullName evidence="2">YrhB domain-containing protein</fullName>
    </submittedName>
</protein>
<evidence type="ECO:0000313" key="2">
    <source>
        <dbReference type="EMBL" id="MFC7220598.1"/>
    </source>
</evidence>